<dbReference type="Gene3D" id="1.10.357.10">
    <property type="entry name" value="Tetracycline Repressor, domain 2"/>
    <property type="match status" value="1"/>
</dbReference>
<protein>
    <submittedName>
        <fullName evidence="4">TetR family transcriptional regulator</fullName>
    </submittedName>
</protein>
<dbReference type="Proteomes" id="UP000295341">
    <property type="component" value="Unassembled WGS sequence"/>
</dbReference>
<evidence type="ECO:0000256" key="2">
    <source>
        <dbReference type="PROSITE-ProRule" id="PRU00335"/>
    </source>
</evidence>
<gene>
    <name evidence="4" type="ORF">DFR24_3508</name>
</gene>
<evidence type="ECO:0000256" key="1">
    <source>
        <dbReference type="ARBA" id="ARBA00023125"/>
    </source>
</evidence>
<feature type="domain" description="HTH tetR-type" evidence="3">
    <location>
        <begin position="4"/>
        <end position="64"/>
    </location>
</feature>
<keyword evidence="5" id="KW-1185">Reference proteome</keyword>
<dbReference type="GO" id="GO:0003677">
    <property type="term" value="F:DNA binding"/>
    <property type="evidence" value="ECO:0007669"/>
    <property type="project" value="UniProtKB-UniRule"/>
</dbReference>
<organism evidence="4 5">
    <name type="scientific">Panacagrimonas perspica</name>
    <dbReference type="NCBI Taxonomy" id="381431"/>
    <lineage>
        <taxon>Bacteria</taxon>
        <taxon>Pseudomonadati</taxon>
        <taxon>Pseudomonadota</taxon>
        <taxon>Gammaproteobacteria</taxon>
        <taxon>Nevskiales</taxon>
        <taxon>Nevskiaceae</taxon>
        <taxon>Panacagrimonas</taxon>
    </lineage>
</organism>
<dbReference type="Pfam" id="PF00440">
    <property type="entry name" value="TetR_N"/>
    <property type="match status" value="1"/>
</dbReference>
<dbReference type="AlphaFoldDB" id="A0A4R7NZT5"/>
<keyword evidence="1 2" id="KW-0238">DNA-binding</keyword>
<evidence type="ECO:0000313" key="5">
    <source>
        <dbReference type="Proteomes" id="UP000295341"/>
    </source>
</evidence>
<comment type="caution">
    <text evidence="4">The sequence shown here is derived from an EMBL/GenBank/DDBJ whole genome shotgun (WGS) entry which is preliminary data.</text>
</comment>
<reference evidence="4 5" key="1">
    <citation type="submission" date="2019-03" db="EMBL/GenBank/DDBJ databases">
        <title>Genomic Encyclopedia of Type Strains, Phase IV (KMG-IV): sequencing the most valuable type-strain genomes for metagenomic binning, comparative biology and taxonomic classification.</title>
        <authorList>
            <person name="Goeker M."/>
        </authorList>
    </citation>
    <scope>NUCLEOTIDE SEQUENCE [LARGE SCALE GENOMIC DNA]</scope>
    <source>
        <strain evidence="4 5">DSM 26377</strain>
    </source>
</reference>
<dbReference type="SUPFAM" id="SSF46689">
    <property type="entry name" value="Homeodomain-like"/>
    <property type="match status" value="1"/>
</dbReference>
<name>A0A4R7NZT5_9GAMM</name>
<sequence length="190" mass="21733">MPQEERRAQMVLAALQVAAAKGLGRLVHADVARAAKVSTPTAFFYFKDREALVKAVIMEVDRYYRAMALRAHGSDHPPRQRVRDHMFIFADSIDTDSAYALVWLEWTTWFRNEFGLWDLFIDFQTFVIGQFVKTIRICQQEGTVPRKVSAMNSARNLLGGALMITQMKLMKRRQSAVTAYLDQSIEQALT</sequence>
<dbReference type="EMBL" id="SOBT01000010">
    <property type="protein sequence ID" value="TDU26482.1"/>
    <property type="molecule type" value="Genomic_DNA"/>
</dbReference>
<accession>A0A4R7NZT5</accession>
<feature type="DNA-binding region" description="H-T-H motif" evidence="2">
    <location>
        <begin position="27"/>
        <end position="46"/>
    </location>
</feature>
<evidence type="ECO:0000313" key="4">
    <source>
        <dbReference type="EMBL" id="TDU26482.1"/>
    </source>
</evidence>
<evidence type="ECO:0000259" key="3">
    <source>
        <dbReference type="PROSITE" id="PS50977"/>
    </source>
</evidence>
<proteinExistence type="predicted"/>
<dbReference type="InterPro" id="IPR001647">
    <property type="entry name" value="HTH_TetR"/>
</dbReference>
<dbReference type="PROSITE" id="PS50977">
    <property type="entry name" value="HTH_TETR_2"/>
    <property type="match status" value="1"/>
</dbReference>
<dbReference type="InterPro" id="IPR009057">
    <property type="entry name" value="Homeodomain-like_sf"/>
</dbReference>